<accession>A0ABD2Y234</accession>
<proteinExistence type="predicted"/>
<comment type="caution">
    <text evidence="1">The sequence shown here is derived from an EMBL/GenBank/DDBJ whole genome shotgun (WGS) entry which is preliminary data.</text>
</comment>
<protein>
    <submittedName>
        <fullName evidence="1">Uncharacterized protein</fullName>
    </submittedName>
</protein>
<evidence type="ECO:0000313" key="2">
    <source>
        <dbReference type="Proteomes" id="UP001630127"/>
    </source>
</evidence>
<dbReference type="AlphaFoldDB" id="A0ABD2Y234"/>
<keyword evidence="2" id="KW-1185">Reference proteome</keyword>
<gene>
    <name evidence="1" type="ORF">ACH5RR_036055</name>
</gene>
<organism evidence="1 2">
    <name type="scientific">Cinchona calisaya</name>
    <dbReference type="NCBI Taxonomy" id="153742"/>
    <lineage>
        <taxon>Eukaryota</taxon>
        <taxon>Viridiplantae</taxon>
        <taxon>Streptophyta</taxon>
        <taxon>Embryophyta</taxon>
        <taxon>Tracheophyta</taxon>
        <taxon>Spermatophyta</taxon>
        <taxon>Magnoliopsida</taxon>
        <taxon>eudicotyledons</taxon>
        <taxon>Gunneridae</taxon>
        <taxon>Pentapetalae</taxon>
        <taxon>asterids</taxon>
        <taxon>lamiids</taxon>
        <taxon>Gentianales</taxon>
        <taxon>Rubiaceae</taxon>
        <taxon>Cinchonoideae</taxon>
        <taxon>Cinchoneae</taxon>
        <taxon>Cinchona</taxon>
    </lineage>
</organism>
<dbReference type="Proteomes" id="UP001630127">
    <property type="component" value="Unassembled WGS sequence"/>
</dbReference>
<evidence type="ECO:0000313" key="1">
    <source>
        <dbReference type="EMBL" id="KAL3501606.1"/>
    </source>
</evidence>
<dbReference type="EMBL" id="JBJUIK010000015">
    <property type="protein sequence ID" value="KAL3501606.1"/>
    <property type="molecule type" value="Genomic_DNA"/>
</dbReference>
<sequence length="112" mass="12930">MMVSMNLVGRESHPFELNQLDQVSTAYESCKYQNDCDPNSMILAMLNSPFSTLHFEILLKTKILNYYDLIIREMYYVVDTAIFFQVNIRLSSCGGRSICFQQLSSIVRILVT</sequence>
<reference evidence="1 2" key="1">
    <citation type="submission" date="2024-11" db="EMBL/GenBank/DDBJ databases">
        <title>A near-complete genome assembly of Cinchona calisaya.</title>
        <authorList>
            <person name="Lian D.C."/>
            <person name="Zhao X.W."/>
            <person name="Wei L."/>
        </authorList>
    </citation>
    <scope>NUCLEOTIDE SEQUENCE [LARGE SCALE GENOMIC DNA]</scope>
    <source>
        <tissue evidence="1">Nenye</tissue>
    </source>
</reference>
<name>A0ABD2Y234_9GENT</name>